<keyword evidence="8 11" id="KW-0238">DNA-binding</keyword>
<dbReference type="InterPro" id="IPR050090">
    <property type="entry name" value="Tyrosine_recombinase_XerCD"/>
</dbReference>
<evidence type="ECO:0000256" key="2">
    <source>
        <dbReference type="ARBA" id="ARBA00010450"/>
    </source>
</evidence>
<comment type="subunit">
    <text evidence="11">Forms a cyclic heterotetrameric complex composed of two molecules of XerC and two molecules of XerD.</text>
</comment>
<dbReference type="NCBIfam" id="NF001399">
    <property type="entry name" value="PRK00283.1"/>
    <property type="match status" value="1"/>
</dbReference>
<dbReference type="RefSeq" id="WP_156912643.1">
    <property type="nucleotide sequence ID" value="NZ_OX458333.1"/>
</dbReference>
<dbReference type="CDD" id="cd00798">
    <property type="entry name" value="INT_XerDC_C"/>
    <property type="match status" value="1"/>
</dbReference>
<dbReference type="HAMAP" id="MF_01807">
    <property type="entry name" value="Recomb_XerD"/>
    <property type="match status" value="1"/>
</dbReference>
<evidence type="ECO:0000256" key="7">
    <source>
        <dbReference type="ARBA" id="ARBA00022908"/>
    </source>
</evidence>
<evidence type="ECO:0000256" key="1">
    <source>
        <dbReference type="ARBA" id="ARBA00004496"/>
    </source>
</evidence>
<evidence type="ECO:0000313" key="15">
    <source>
        <dbReference type="Proteomes" id="UP001162030"/>
    </source>
</evidence>
<evidence type="ECO:0000256" key="4">
    <source>
        <dbReference type="ARBA" id="ARBA00022490"/>
    </source>
</evidence>
<keyword evidence="9 11" id="KW-0233">DNA recombination</keyword>
<comment type="function">
    <text evidence="11">Site-specific tyrosine recombinase, which acts by catalyzing the cutting and rejoining of the recombining DNA molecules. The XerC-XerD complex is essential to convert dimers of the bacterial chromosome into monomers to permit their segregation at cell division. It also contributes to the segregational stability of plasmids.</text>
</comment>
<dbReference type="SUPFAM" id="SSF56349">
    <property type="entry name" value="DNA breaking-rejoining enzymes"/>
    <property type="match status" value="1"/>
</dbReference>
<dbReference type="PROSITE" id="PS51898">
    <property type="entry name" value="TYR_RECOMBINASE"/>
    <property type="match status" value="1"/>
</dbReference>
<keyword evidence="5 11" id="KW-0132">Cell division</keyword>
<evidence type="ECO:0000256" key="8">
    <source>
        <dbReference type="ARBA" id="ARBA00023125"/>
    </source>
</evidence>
<dbReference type="Pfam" id="PF00589">
    <property type="entry name" value="Phage_integrase"/>
    <property type="match status" value="1"/>
</dbReference>
<keyword evidence="4 11" id="KW-0963">Cytoplasm</keyword>
<evidence type="ECO:0000259" key="12">
    <source>
        <dbReference type="PROSITE" id="PS51898"/>
    </source>
</evidence>
<dbReference type="EMBL" id="OX458333">
    <property type="protein sequence ID" value="CAI8910920.1"/>
    <property type="molecule type" value="Genomic_DNA"/>
</dbReference>
<keyword evidence="10 11" id="KW-0131">Cell cycle</keyword>
<dbReference type="InterPro" id="IPR004107">
    <property type="entry name" value="Integrase_SAM-like_N"/>
</dbReference>
<evidence type="ECO:0000256" key="11">
    <source>
        <dbReference type="HAMAP-Rule" id="MF_01807"/>
    </source>
</evidence>
<dbReference type="InterPro" id="IPR011932">
    <property type="entry name" value="Recomb_XerD"/>
</dbReference>
<feature type="active site" evidence="11">
    <location>
        <position position="252"/>
    </location>
</feature>
<feature type="active site" evidence="11">
    <location>
        <position position="157"/>
    </location>
</feature>
<evidence type="ECO:0000256" key="3">
    <source>
        <dbReference type="ARBA" id="ARBA00015810"/>
    </source>
</evidence>
<dbReference type="InterPro" id="IPR011010">
    <property type="entry name" value="DNA_brk_join_enz"/>
</dbReference>
<feature type="domain" description="Core-binding (CB)" evidence="13">
    <location>
        <begin position="10"/>
        <end position="96"/>
    </location>
</feature>
<dbReference type="PANTHER" id="PTHR30349:SF90">
    <property type="entry name" value="TYROSINE RECOMBINASE XERD"/>
    <property type="match status" value="1"/>
</dbReference>
<keyword evidence="7 11" id="KW-0229">DNA integration</keyword>
<dbReference type="InterPro" id="IPR023009">
    <property type="entry name" value="Tyrosine_recombinase_XerC/XerD"/>
</dbReference>
<accession>A0ABN8X6Q0</accession>
<feature type="active site" evidence="11">
    <location>
        <position position="278"/>
    </location>
</feature>
<comment type="similarity">
    <text evidence="2 11">Belongs to the 'phage' integrase family. XerD subfamily.</text>
</comment>
<dbReference type="HAMAP" id="MF_01808">
    <property type="entry name" value="Recomb_XerC_XerD"/>
    <property type="match status" value="1"/>
</dbReference>
<dbReference type="InterPro" id="IPR044068">
    <property type="entry name" value="CB"/>
</dbReference>
<evidence type="ECO:0000313" key="14">
    <source>
        <dbReference type="EMBL" id="CAI8910920.1"/>
    </source>
</evidence>
<feature type="active site" evidence="11">
    <location>
        <position position="255"/>
    </location>
</feature>
<evidence type="ECO:0000256" key="10">
    <source>
        <dbReference type="ARBA" id="ARBA00023306"/>
    </source>
</evidence>
<protein>
    <recommendedName>
        <fullName evidence="3 11">Tyrosine recombinase XerD</fullName>
    </recommendedName>
</protein>
<evidence type="ECO:0000256" key="9">
    <source>
        <dbReference type="ARBA" id="ARBA00023172"/>
    </source>
</evidence>
<feature type="active site" evidence="11">
    <location>
        <position position="181"/>
    </location>
</feature>
<evidence type="ECO:0000259" key="13">
    <source>
        <dbReference type="PROSITE" id="PS51900"/>
    </source>
</evidence>
<sequence length="306" mass="34395">MGLNELRVADSDADLIRRFVNALWVEEGLSENTQKAYCSDISLFAVWLSNTHQKALCEADTGEIEGYLALKYRQKASERSSARLLSSLRKFYLFALREGSVDRDPTASIEAPRIGRTLPKTLTEKDVEALLAAPNSDEPLGCRDRAMLEVLYATGLRVSELVGLKLGQLNLRQGVVRVVGKGSKDRLVPIGEEAEDWVNRYLKTARLAILRGRRSEYLFVTDRGAGMTRQAFWHLIKRYAFLAGIRKPLSPHTLRHAFATHLLNHGADLRVVQLLLGHSDLSSTQIYTHVAQERLKDLHARCHPRG</sequence>
<dbReference type="NCBIfam" id="TIGR02225">
    <property type="entry name" value="recomb_XerD"/>
    <property type="match status" value="1"/>
</dbReference>
<evidence type="ECO:0000256" key="6">
    <source>
        <dbReference type="ARBA" id="ARBA00022829"/>
    </source>
</evidence>
<proteinExistence type="inferred from homology"/>
<dbReference type="Gene3D" id="1.10.443.10">
    <property type="entry name" value="Intergrase catalytic core"/>
    <property type="match status" value="1"/>
</dbReference>
<comment type="subcellular location">
    <subcellularLocation>
        <location evidence="1 11">Cytoplasm</location>
    </subcellularLocation>
</comment>
<evidence type="ECO:0000256" key="5">
    <source>
        <dbReference type="ARBA" id="ARBA00022618"/>
    </source>
</evidence>
<dbReference type="PROSITE" id="PS51900">
    <property type="entry name" value="CB"/>
    <property type="match status" value="1"/>
</dbReference>
<dbReference type="Proteomes" id="UP001162030">
    <property type="component" value="Chromosome"/>
</dbReference>
<dbReference type="SUPFAM" id="SSF47823">
    <property type="entry name" value="lambda integrase-like, N-terminal domain"/>
    <property type="match status" value="1"/>
</dbReference>
<keyword evidence="6 11" id="KW-0159">Chromosome partition</keyword>
<dbReference type="InterPro" id="IPR013762">
    <property type="entry name" value="Integrase-like_cat_sf"/>
</dbReference>
<dbReference type="NCBIfam" id="NF040815">
    <property type="entry name" value="recomb_XerA_Arch"/>
    <property type="match status" value="1"/>
</dbReference>
<dbReference type="Gene3D" id="1.10.150.130">
    <property type="match status" value="1"/>
</dbReference>
<dbReference type="Pfam" id="PF02899">
    <property type="entry name" value="Phage_int_SAM_1"/>
    <property type="match status" value="1"/>
</dbReference>
<reference evidence="14 15" key="1">
    <citation type="submission" date="2023-03" db="EMBL/GenBank/DDBJ databases">
        <authorList>
            <person name="Pearce D."/>
        </authorList>
    </citation>
    <scope>NUCLEOTIDE SEQUENCE [LARGE SCALE GENOMIC DNA]</scope>
    <source>
        <strain evidence="14">Msz</strain>
    </source>
</reference>
<feature type="active site" description="O-(3'-phospho-DNA)-tyrosine intermediate" evidence="11">
    <location>
        <position position="287"/>
    </location>
</feature>
<dbReference type="InterPro" id="IPR002104">
    <property type="entry name" value="Integrase_catalytic"/>
</dbReference>
<feature type="domain" description="Tyr recombinase" evidence="12">
    <location>
        <begin position="117"/>
        <end position="300"/>
    </location>
</feature>
<name>A0ABN8X6Q0_9GAMM</name>
<organism evidence="14 15">
    <name type="scientific">Methylocaldum szegediense</name>
    <dbReference type="NCBI Taxonomy" id="73780"/>
    <lineage>
        <taxon>Bacteria</taxon>
        <taxon>Pseudomonadati</taxon>
        <taxon>Pseudomonadota</taxon>
        <taxon>Gammaproteobacteria</taxon>
        <taxon>Methylococcales</taxon>
        <taxon>Methylococcaceae</taxon>
        <taxon>Methylocaldum</taxon>
    </lineage>
</organism>
<dbReference type="InterPro" id="IPR010998">
    <property type="entry name" value="Integrase_recombinase_N"/>
</dbReference>
<keyword evidence="15" id="KW-1185">Reference proteome</keyword>
<gene>
    <name evidence="11 14" type="primary">xerD</name>
    <name evidence="14" type="ORF">MSZNOR_3639</name>
</gene>
<dbReference type="PANTHER" id="PTHR30349">
    <property type="entry name" value="PHAGE INTEGRASE-RELATED"/>
    <property type="match status" value="1"/>
</dbReference>